<evidence type="ECO:0000256" key="1">
    <source>
        <dbReference type="ARBA" id="ARBA00000085"/>
    </source>
</evidence>
<dbReference type="PANTHER" id="PTHR43065">
    <property type="entry name" value="SENSOR HISTIDINE KINASE"/>
    <property type="match status" value="1"/>
</dbReference>
<comment type="catalytic activity">
    <reaction evidence="1">
        <text>ATP + protein L-histidine = ADP + protein N-phospho-L-histidine.</text>
        <dbReference type="EC" id="2.7.13.3"/>
    </reaction>
</comment>
<keyword evidence="6 10" id="KW-0418">Kinase</keyword>
<dbReference type="Pfam" id="PF02518">
    <property type="entry name" value="HATPase_c"/>
    <property type="match status" value="1"/>
</dbReference>
<name>A0ABM8WUN4_9BURK</name>
<evidence type="ECO:0000313" key="11">
    <source>
        <dbReference type="Proteomes" id="UP000706525"/>
    </source>
</evidence>
<organism evidence="10 11">
    <name type="scientific">Cupriavidus pampae</name>
    <dbReference type="NCBI Taxonomy" id="659251"/>
    <lineage>
        <taxon>Bacteria</taxon>
        <taxon>Pseudomonadati</taxon>
        <taxon>Pseudomonadota</taxon>
        <taxon>Betaproteobacteria</taxon>
        <taxon>Burkholderiales</taxon>
        <taxon>Burkholderiaceae</taxon>
        <taxon>Cupriavidus</taxon>
    </lineage>
</organism>
<dbReference type="InterPro" id="IPR036890">
    <property type="entry name" value="HATPase_C_sf"/>
</dbReference>
<dbReference type="PROSITE" id="PS50109">
    <property type="entry name" value="HIS_KIN"/>
    <property type="match status" value="1"/>
</dbReference>
<evidence type="ECO:0000256" key="2">
    <source>
        <dbReference type="ARBA" id="ARBA00012438"/>
    </source>
</evidence>
<keyword evidence="4 10" id="KW-0808">Transferase</keyword>
<evidence type="ECO:0000259" key="9">
    <source>
        <dbReference type="PROSITE" id="PS50109"/>
    </source>
</evidence>
<keyword evidence="8" id="KW-0902">Two-component regulatory system</keyword>
<keyword evidence="7" id="KW-0067">ATP-binding</keyword>
<evidence type="ECO:0000256" key="6">
    <source>
        <dbReference type="ARBA" id="ARBA00022777"/>
    </source>
</evidence>
<accession>A0ABM8WUN4</accession>
<dbReference type="RefSeq" id="WP_223987718.1">
    <property type="nucleotide sequence ID" value="NZ_CAJZAG010000004.1"/>
</dbReference>
<keyword evidence="3" id="KW-0597">Phosphoprotein</keyword>
<dbReference type="GO" id="GO:0004673">
    <property type="term" value="F:protein histidine kinase activity"/>
    <property type="evidence" value="ECO:0007669"/>
    <property type="project" value="UniProtKB-EC"/>
</dbReference>
<dbReference type="InterPro" id="IPR005467">
    <property type="entry name" value="His_kinase_dom"/>
</dbReference>
<protein>
    <recommendedName>
        <fullName evidence="2">histidine kinase</fullName>
        <ecNumber evidence="2">2.7.13.3</ecNumber>
    </recommendedName>
</protein>
<keyword evidence="5" id="KW-0547">Nucleotide-binding</keyword>
<dbReference type="Gene3D" id="1.10.287.130">
    <property type="match status" value="1"/>
</dbReference>
<dbReference type="Gene3D" id="3.30.565.10">
    <property type="entry name" value="Histidine kinase-like ATPase, C-terminal domain"/>
    <property type="match status" value="1"/>
</dbReference>
<evidence type="ECO:0000256" key="4">
    <source>
        <dbReference type="ARBA" id="ARBA00022679"/>
    </source>
</evidence>
<dbReference type="InterPro" id="IPR003594">
    <property type="entry name" value="HATPase_dom"/>
</dbReference>
<reference evidence="10 11" key="1">
    <citation type="submission" date="2021-08" db="EMBL/GenBank/DDBJ databases">
        <authorList>
            <person name="Peeters C."/>
        </authorList>
    </citation>
    <scope>NUCLEOTIDE SEQUENCE [LARGE SCALE GENOMIC DNA]</scope>
    <source>
        <strain evidence="10 11">LMG 32289</strain>
    </source>
</reference>
<evidence type="ECO:0000256" key="7">
    <source>
        <dbReference type="ARBA" id="ARBA00022840"/>
    </source>
</evidence>
<dbReference type="PANTHER" id="PTHR43065:SF10">
    <property type="entry name" value="PEROXIDE STRESS-ACTIVATED HISTIDINE KINASE MAK3"/>
    <property type="match status" value="1"/>
</dbReference>
<dbReference type="InterPro" id="IPR004358">
    <property type="entry name" value="Sig_transdc_His_kin-like_C"/>
</dbReference>
<dbReference type="EMBL" id="CAJZAG010000004">
    <property type="protein sequence ID" value="CAG9171210.1"/>
    <property type="molecule type" value="Genomic_DNA"/>
</dbReference>
<dbReference type="SMART" id="SM00387">
    <property type="entry name" value="HATPase_c"/>
    <property type="match status" value="1"/>
</dbReference>
<dbReference type="SUPFAM" id="SSF55874">
    <property type="entry name" value="ATPase domain of HSP90 chaperone/DNA topoisomerase II/histidine kinase"/>
    <property type="match status" value="1"/>
</dbReference>
<evidence type="ECO:0000256" key="8">
    <source>
        <dbReference type="ARBA" id="ARBA00023012"/>
    </source>
</evidence>
<gene>
    <name evidence="10" type="primary">todS</name>
    <name evidence="10" type="ORF">LMG32289_02279</name>
</gene>
<sequence>MPTTTRSMLAPEERERLRGARVALLGELCATVVHDVLQPISASMMRGHAALRWLRGDRPNVPEAIAAIERMMVDADRAIEVVTRFRALASDAPAAPEMLVLNTLVRDCLTWLDHELDRHYIALELDVPATDMRLLGERVPLQQVMVNVLMNAIQAMSPASMGNAAGGACNDDARLLRVTLARIGREAEITVQDTGPGLSDAVMARMFDAFYTTRPDGMGMGLAICQTILHAHGGQIHAERPSEGGARIVMRLPLLAMS</sequence>
<comment type="caution">
    <text evidence="10">The sequence shown here is derived from an EMBL/GenBank/DDBJ whole genome shotgun (WGS) entry which is preliminary data.</text>
</comment>
<proteinExistence type="predicted"/>
<evidence type="ECO:0000313" key="10">
    <source>
        <dbReference type="EMBL" id="CAG9171210.1"/>
    </source>
</evidence>
<evidence type="ECO:0000256" key="3">
    <source>
        <dbReference type="ARBA" id="ARBA00022553"/>
    </source>
</evidence>
<dbReference type="EC" id="2.7.13.3" evidence="2"/>
<evidence type="ECO:0000256" key="5">
    <source>
        <dbReference type="ARBA" id="ARBA00022741"/>
    </source>
</evidence>
<dbReference type="PRINTS" id="PR00344">
    <property type="entry name" value="BCTRLSENSOR"/>
</dbReference>
<dbReference type="Proteomes" id="UP000706525">
    <property type="component" value="Unassembled WGS sequence"/>
</dbReference>
<feature type="domain" description="Histidine kinase" evidence="9">
    <location>
        <begin position="31"/>
        <end position="256"/>
    </location>
</feature>
<keyword evidence="11" id="KW-1185">Reference proteome</keyword>